<dbReference type="EMBL" id="SDAQ01000145">
    <property type="protein sequence ID" value="KAI3534419.1"/>
    <property type="molecule type" value="Genomic_DNA"/>
</dbReference>
<keyword evidence="3" id="KW-1185">Reference proteome</keyword>
<accession>A0A9P9X3A8</accession>
<dbReference type="AlphaFoldDB" id="A0A9P9X3A8"/>
<evidence type="ECO:0000313" key="3">
    <source>
        <dbReference type="Proteomes" id="UP001056436"/>
    </source>
</evidence>
<feature type="region of interest" description="Disordered" evidence="1">
    <location>
        <begin position="435"/>
        <end position="465"/>
    </location>
</feature>
<sequence>MPILEVSPFTPSLLYFYQLPSALWMKNRRLEALQLHLNEPEPVLICRPCGYALKPFGERVSRHLAEKHNICKSQRRGLSALVKTLDLSDPNDVAPWRDGMLAHKSLTVTRGHACRHCSYRTASDDLICRHISKTHGIKDSRKADGWQRDHIHSGILLQSWSQNGALGAGDPSPQAAPAAQQQALLAAAHHAERAYLASSPCVTTAATGQVDVAFQTGWMRRTGWDLMFDGARRDLLVKMSQLPALGRDRWEAEDDIPHASSREDEARLQYIMSAVDGVFDRCEDTIRHTDVSIRCWLRSSEPYRPYKAPFELVGRRSSTYRCRRSVKRLLCFCIRLWRLPMGTRLSLCQRSLTIAQSHALETFWSDGIWNILRRDDAPVVSPIDSDAASADEDAADADSQSVLRMRTRTRATGISSTKALSLSAGRNNRCGIVESSRRDLKDGSDCHDVDDGSATETSDDSDYEDLPSEVLECLQEHDHKKMSVRTYATGDRLSTDVAAQSLAFLDRGLRGDYFSTALEDLTLRLLYFLVTEDTARQGLISLTRFILGPELLRFGECVSHVTSTETNLGGRRLETIECVCLAEMTKF</sequence>
<protein>
    <recommendedName>
        <fullName evidence="4">C2H2-type domain-containing protein</fullName>
    </recommendedName>
</protein>
<evidence type="ECO:0000313" key="2">
    <source>
        <dbReference type="EMBL" id="KAI3534419.1"/>
    </source>
</evidence>
<dbReference type="Proteomes" id="UP001056436">
    <property type="component" value="Unassembled WGS sequence"/>
</dbReference>
<proteinExistence type="predicted"/>
<evidence type="ECO:0000256" key="1">
    <source>
        <dbReference type="SAM" id="MobiDB-lite"/>
    </source>
</evidence>
<reference evidence="2" key="1">
    <citation type="submission" date="2019-01" db="EMBL/GenBank/DDBJ databases">
        <title>Colletotrichum abscissum LGMF1257.</title>
        <authorList>
            <person name="Baroncelli R."/>
        </authorList>
    </citation>
    <scope>NUCLEOTIDE SEQUENCE</scope>
    <source>
        <strain evidence="2">Ca142</strain>
    </source>
</reference>
<dbReference type="OrthoDB" id="4847297at2759"/>
<dbReference type="Pfam" id="PF12013">
    <property type="entry name" value="OrsD"/>
    <property type="match status" value="1"/>
</dbReference>
<evidence type="ECO:0008006" key="4">
    <source>
        <dbReference type="Google" id="ProtNLM"/>
    </source>
</evidence>
<feature type="compositionally biased region" description="Acidic residues" evidence="1">
    <location>
        <begin position="451"/>
        <end position="465"/>
    </location>
</feature>
<comment type="caution">
    <text evidence="2">The sequence shown here is derived from an EMBL/GenBank/DDBJ whole genome shotgun (WGS) entry which is preliminary data.</text>
</comment>
<dbReference type="InterPro" id="IPR022698">
    <property type="entry name" value="OrsD"/>
</dbReference>
<gene>
    <name evidence="2" type="ORF">CABS02_13250</name>
</gene>
<name>A0A9P9X3A8_9PEZI</name>
<organism evidence="2 3">
    <name type="scientific">Colletotrichum abscissum</name>
    <dbReference type="NCBI Taxonomy" id="1671311"/>
    <lineage>
        <taxon>Eukaryota</taxon>
        <taxon>Fungi</taxon>
        <taxon>Dikarya</taxon>
        <taxon>Ascomycota</taxon>
        <taxon>Pezizomycotina</taxon>
        <taxon>Sordariomycetes</taxon>
        <taxon>Hypocreomycetidae</taxon>
        <taxon>Glomerellales</taxon>
        <taxon>Glomerellaceae</taxon>
        <taxon>Colletotrichum</taxon>
        <taxon>Colletotrichum acutatum species complex</taxon>
    </lineage>
</organism>
<feature type="compositionally biased region" description="Basic and acidic residues" evidence="1">
    <location>
        <begin position="435"/>
        <end position="450"/>
    </location>
</feature>